<comment type="cofactor">
    <cofactor evidence="18">
        <name>Mg(2+)</name>
        <dbReference type="ChEBI" id="CHEBI:18420"/>
    </cofactor>
    <cofactor evidence="18">
        <name>Ca(2+)</name>
        <dbReference type="ChEBI" id="CHEBI:29108"/>
    </cofactor>
    <cofactor evidence="18">
        <name>Mn(2+)</name>
        <dbReference type="ChEBI" id="CHEBI:29035"/>
    </cofactor>
    <cofactor evidence="18">
        <name>Co(2+)</name>
        <dbReference type="ChEBI" id="CHEBI:48828"/>
    </cofactor>
    <text evidence="18">Binds 1 Mg(2+) ion per subunit. Can also utilize other divalent metal cations, such as Ca(2+), Mn(2+) and Co(2+).</text>
</comment>
<evidence type="ECO:0000256" key="3">
    <source>
        <dbReference type="ARBA" id="ARBA00007131"/>
    </source>
</evidence>
<feature type="active site" description="Proton donor" evidence="13">
    <location>
        <position position="411"/>
    </location>
</feature>
<keyword evidence="9 16" id="KW-0460">Magnesium</keyword>
<dbReference type="Gene3D" id="3.40.50.970">
    <property type="match status" value="2"/>
</dbReference>
<feature type="binding site" evidence="16">
    <location>
        <position position="154"/>
    </location>
    <ligand>
        <name>Mg(2+)</name>
        <dbReference type="ChEBI" id="CHEBI:18420"/>
    </ligand>
</feature>
<dbReference type="Proteomes" id="UP000382540">
    <property type="component" value="Unassembled WGS sequence"/>
</dbReference>
<evidence type="ECO:0000256" key="9">
    <source>
        <dbReference type="ARBA" id="ARBA00022842"/>
    </source>
</evidence>
<dbReference type="InterPro" id="IPR005478">
    <property type="entry name" value="Transketolase_bac-like"/>
</dbReference>
<dbReference type="InterPro" id="IPR033247">
    <property type="entry name" value="Transketolase_fam"/>
</dbReference>
<feature type="binding site" evidence="16">
    <location>
        <position position="186"/>
    </location>
    <ligand>
        <name>Mg(2+)</name>
        <dbReference type="ChEBI" id="CHEBI:18420"/>
    </ligand>
</feature>
<dbReference type="InterPro" id="IPR020826">
    <property type="entry name" value="Transketolase_BS"/>
</dbReference>
<evidence type="ECO:0000256" key="14">
    <source>
        <dbReference type="PIRSR" id="PIRSR605478-2"/>
    </source>
</evidence>
<comment type="function">
    <text evidence="18">Catalyzes the transfer of a two-carbon ketol group from a ketose donor to an aldose acceptor, via a covalent intermediate with the cofactor thiamine pyrophosphate.</text>
</comment>
<dbReference type="CDD" id="cd07033">
    <property type="entry name" value="TPP_PYR_DXS_TK_like"/>
    <property type="match status" value="1"/>
</dbReference>
<comment type="similarity">
    <text evidence="3 18">Belongs to the transketolase family.</text>
</comment>
<dbReference type="InterPro" id="IPR029061">
    <property type="entry name" value="THDP-binding"/>
</dbReference>
<protein>
    <recommendedName>
        <fullName evidence="5 12">Transketolase</fullName>
        <ecNumber evidence="5 12">2.2.1.1</ecNumber>
    </recommendedName>
</protein>
<feature type="binding site" evidence="15">
    <location>
        <position position="65"/>
    </location>
    <ligand>
        <name>thiamine diphosphate</name>
        <dbReference type="ChEBI" id="CHEBI:58937"/>
    </ligand>
</feature>
<dbReference type="FunFam" id="3.40.50.970:FF:000003">
    <property type="entry name" value="Transketolase"/>
    <property type="match status" value="1"/>
</dbReference>
<dbReference type="EC" id="2.2.1.1" evidence="5 12"/>
<evidence type="ECO:0000313" key="20">
    <source>
        <dbReference type="EMBL" id="EAC1534731.1"/>
    </source>
</evidence>
<keyword evidence="10 15" id="KW-0786">Thiamine pyrophosphate</keyword>
<evidence type="ECO:0000256" key="10">
    <source>
        <dbReference type="ARBA" id="ARBA00023052"/>
    </source>
</evidence>
<dbReference type="EMBL" id="AAAGZE010000084">
    <property type="protein sequence ID" value="EAC1534731.1"/>
    <property type="molecule type" value="Genomic_DNA"/>
</dbReference>
<dbReference type="CDD" id="cd02012">
    <property type="entry name" value="TPP_TK"/>
    <property type="match status" value="1"/>
</dbReference>
<evidence type="ECO:0000256" key="15">
    <source>
        <dbReference type="PIRSR" id="PIRSR605478-3"/>
    </source>
</evidence>
<dbReference type="InterPro" id="IPR049557">
    <property type="entry name" value="Transketolase_CS"/>
</dbReference>
<dbReference type="PANTHER" id="PTHR43522">
    <property type="entry name" value="TRANSKETOLASE"/>
    <property type="match status" value="1"/>
</dbReference>
<dbReference type="FunFam" id="3.40.50.970:FF:000004">
    <property type="entry name" value="Transketolase"/>
    <property type="match status" value="1"/>
</dbReference>
<dbReference type="PANTHER" id="PTHR43522:SF2">
    <property type="entry name" value="TRANSKETOLASE 1-RELATED"/>
    <property type="match status" value="1"/>
</dbReference>
<proteinExistence type="inferred from homology"/>
<feature type="domain" description="Transketolase-like pyrimidine-binding" evidence="19">
    <location>
        <begin position="354"/>
        <end position="525"/>
    </location>
</feature>
<feature type="binding site" evidence="14">
    <location>
        <position position="357"/>
    </location>
    <ligand>
        <name>substrate</name>
    </ligand>
</feature>
<comment type="cofactor">
    <cofactor evidence="16">
        <name>Mg(2+)</name>
        <dbReference type="ChEBI" id="CHEBI:18420"/>
    </cofactor>
    <text evidence="16">Binds 1 Mg(2+) ion per subunit. Can also utilize other divalent metal cations, such as Ca(2+), Mn(2+) and Co(2+).</text>
</comment>
<dbReference type="GO" id="GO:0046872">
    <property type="term" value="F:metal ion binding"/>
    <property type="evidence" value="ECO:0007669"/>
    <property type="project" value="UniProtKB-KW"/>
</dbReference>
<feature type="binding site" evidence="15">
    <location>
        <position position="260"/>
    </location>
    <ligand>
        <name>thiamine diphosphate</name>
        <dbReference type="ChEBI" id="CHEBI:58937"/>
    </ligand>
</feature>
<gene>
    <name evidence="20" type="primary">tkt</name>
    <name evidence="20" type="ORF">D9J61_22330</name>
</gene>
<dbReference type="NCBIfam" id="TIGR00232">
    <property type="entry name" value="tktlase_bact"/>
    <property type="match status" value="1"/>
</dbReference>
<comment type="cofactor">
    <cofactor evidence="15">
        <name>thiamine diphosphate</name>
        <dbReference type="ChEBI" id="CHEBI:58937"/>
    </cofactor>
    <text evidence="15">Binds 1 thiamine pyrophosphate per subunit. During the reaction, the substrate forms a covalent intermediate with the cofactor.</text>
</comment>
<dbReference type="Pfam" id="PF02779">
    <property type="entry name" value="Transket_pyr"/>
    <property type="match status" value="1"/>
</dbReference>
<feature type="binding site" evidence="16">
    <location>
        <position position="184"/>
    </location>
    <ligand>
        <name>Mg(2+)</name>
        <dbReference type="ChEBI" id="CHEBI:18420"/>
    </ligand>
</feature>
<feature type="binding site" evidence="14">
    <location>
        <position position="461"/>
    </location>
    <ligand>
        <name>substrate</name>
    </ligand>
</feature>
<feature type="binding site" evidence="14">
    <location>
        <position position="469"/>
    </location>
    <ligand>
        <name>substrate</name>
    </ligand>
</feature>
<accession>A0A3K2UUX5</accession>
<dbReference type="InterPro" id="IPR009014">
    <property type="entry name" value="Transketo_C/PFOR_II"/>
</dbReference>
<evidence type="ECO:0000256" key="5">
    <source>
        <dbReference type="ARBA" id="ARBA00013152"/>
    </source>
</evidence>
<evidence type="ECO:0000256" key="1">
    <source>
        <dbReference type="ARBA" id="ARBA00001913"/>
    </source>
</evidence>
<dbReference type="InterPro" id="IPR005474">
    <property type="entry name" value="Transketolase_N"/>
</dbReference>
<dbReference type="Gene3D" id="3.40.50.920">
    <property type="match status" value="1"/>
</dbReference>
<evidence type="ECO:0000256" key="2">
    <source>
        <dbReference type="ARBA" id="ARBA00001941"/>
    </source>
</evidence>
<feature type="binding site" evidence="15">
    <location>
        <position position="155"/>
    </location>
    <ligand>
        <name>thiamine diphosphate</name>
        <dbReference type="ChEBI" id="CHEBI:58937"/>
    </ligand>
</feature>
<evidence type="ECO:0000313" key="21">
    <source>
        <dbReference type="Proteomes" id="UP000382540"/>
    </source>
</evidence>
<dbReference type="SUPFAM" id="SSF52518">
    <property type="entry name" value="Thiamin diphosphate-binding fold (THDP-binding)"/>
    <property type="match status" value="2"/>
</dbReference>
<feature type="binding site" evidence="14">
    <location>
        <position position="520"/>
    </location>
    <ligand>
        <name>substrate</name>
    </ligand>
</feature>
<evidence type="ECO:0000256" key="18">
    <source>
        <dbReference type="RuleBase" id="RU004996"/>
    </source>
</evidence>
<reference evidence="20 21" key="1">
    <citation type="submission" date="2018-10" db="EMBL/GenBank/DDBJ databases">
        <authorList>
            <consortium name="NARMS: The National Antimicrobial Resistance Monitoring System"/>
        </authorList>
    </citation>
    <scope>NUCLEOTIDE SEQUENCE [LARGE SCALE GENOMIC DNA]</scope>
    <source>
        <strain evidence="20 21">CVM N17EC1330</strain>
    </source>
</reference>
<evidence type="ECO:0000256" key="17">
    <source>
        <dbReference type="PIRSR" id="PIRSR605478-5"/>
    </source>
</evidence>
<feature type="binding site" evidence="14">
    <location>
        <position position="260"/>
    </location>
    <ligand>
        <name>substrate</name>
    </ligand>
</feature>
<dbReference type="PROSITE" id="PS00802">
    <property type="entry name" value="TRANSKETOLASE_2"/>
    <property type="match status" value="1"/>
</dbReference>
<dbReference type="PROSITE" id="PS00801">
    <property type="entry name" value="TRANSKETOLASE_1"/>
    <property type="match status" value="1"/>
</dbReference>
<evidence type="ECO:0000256" key="12">
    <source>
        <dbReference type="NCBIfam" id="TIGR00232"/>
    </source>
</evidence>
<dbReference type="SMART" id="SM00861">
    <property type="entry name" value="Transket_pyr"/>
    <property type="match status" value="1"/>
</dbReference>
<feature type="binding site" evidence="15">
    <location>
        <position position="184"/>
    </location>
    <ligand>
        <name>thiamine diphosphate</name>
        <dbReference type="ChEBI" id="CHEBI:58937"/>
    </ligand>
</feature>
<feature type="binding site" evidence="14">
    <location>
        <position position="384"/>
    </location>
    <ligand>
        <name>substrate</name>
    </ligand>
</feature>
<sequence>MNSQLLANAIRMLSVDAIQKANSGHPGAPMGMADIAEVVWRRHLRHNPKNPQWFNRDRYVQSNGHGSMLIYSLLHLTGYDLSMDDIRDFRQLHSRTPGHPEYGYTPGVETTTGPLGQGVANAVGMAIAEKALAAEFNKPGFNIVDHHTWLFLGDGCLMEGISHEACGLAGTLKLGNLIAIWDDNGISIDGHVEGWFAEDTAARFRAYGWHVIEGVDGHDPEAVDAAVREAKSVTDKPSLLCCKTIIGFGSPNKANSHDCHGSALGADEVALVRERLQWPYAPFEIPGEIYAEWDATEKGAQVQQEWDALFADYAKQWPELAAEFTRRMKGDLPAGWVENMQKYVHDLQSHPAALATRQVSQKCLNHFADMLPELMGGSADLSPSNLTRHQKSVDFTGENPAGNYISYGVREFGMSAIMNGLALHGGFIPYGGTFLMFMEYARNALRMAALMKIRSVFVYTHDTIGLGEDGPTHQPVEQLASLRLTPNMETWRGCDQVEVAVAWQQAIERKDGPTSLVLTRQPLAQQPRTAAQLAEIARGGYVLSDCDGQPEMILISAGSEIELVVSAAKALTEEGRKVRVVSMPCTERFDNQDAAYKESVLPKAVRKRLAVEASIAGFWERYVGLDGKVIGMTSFGESAPANVLFKHFGFTPENVLAQARELLNS</sequence>
<dbReference type="Pfam" id="PF22613">
    <property type="entry name" value="Transketolase_C_1"/>
    <property type="match status" value="1"/>
</dbReference>
<dbReference type="AlphaFoldDB" id="A0A3K2UUX5"/>
<dbReference type="InterPro" id="IPR055152">
    <property type="entry name" value="Transketolase-like_C_2"/>
</dbReference>
<dbReference type="FunFam" id="3.40.50.920:FF:000003">
    <property type="entry name" value="Transketolase"/>
    <property type="match status" value="1"/>
</dbReference>
<keyword evidence="7 16" id="KW-0479">Metal-binding</keyword>
<comment type="catalytic activity">
    <reaction evidence="11 18">
        <text>D-sedoheptulose 7-phosphate + D-glyceraldehyde 3-phosphate = aldehydo-D-ribose 5-phosphate + D-xylulose 5-phosphate</text>
        <dbReference type="Rhea" id="RHEA:10508"/>
        <dbReference type="ChEBI" id="CHEBI:57483"/>
        <dbReference type="ChEBI" id="CHEBI:57737"/>
        <dbReference type="ChEBI" id="CHEBI:58273"/>
        <dbReference type="ChEBI" id="CHEBI:59776"/>
        <dbReference type="EC" id="2.2.1.1"/>
    </reaction>
</comment>
<keyword evidence="6 18" id="KW-0808">Transferase</keyword>
<feature type="binding site" evidence="14">
    <location>
        <position position="25"/>
    </location>
    <ligand>
        <name>substrate</name>
    </ligand>
</feature>
<comment type="caution">
    <text evidence="20">The sequence shown here is derived from an EMBL/GenBank/DDBJ whole genome shotgun (WGS) entry which is preliminary data.</text>
</comment>
<dbReference type="GO" id="GO:0009052">
    <property type="term" value="P:pentose-phosphate shunt, non-oxidative branch"/>
    <property type="evidence" value="ECO:0007669"/>
    <property type="project" value="UniProtKB-ARBA"/>
</dbReference>
<comment type="subunit">
    <text evidence="4 18">Homodimer.</text>
</comment>
<evidence type="ECO:0000256" key="8">
    <source>
        <dbReference type="ARBA" id="ARBA00022837"/>
    </source>
</evidence>
<evidence type="ECO:0000256" key="7">
    <source>
        <dbReference type="ARBA" id="ARBA00022723"/>
    </source>
</evidence>
<dbReference type="SUPFAM" id="SSF52922">
    <property type="entry name" value="TK C-terminal domain-like"/>
    <property type="match status" value="1"/>
</dbReference>
<evidence type="ECO:0000256" key="4">
    <source>
        <dbReference type="ARBA" id="ARBA00011738"/>
    </source>
</evidence>
<keyword evidence="8 18" id="KW-0106">Calcium</keyword>
<comment type="cofactor">
    <cofactor evidence="1">
        <name>Ca(2+)</name>
        <dbReference type="ChEBI" id="CHEBI:29108"/>
    </cofactor>
</comment>
<feature type="binding site" evidence="15">
    <location>
        <begin position="113"/>
        <end position="115"/>
    </location>
    <ligand>
        <name>thiamine diphosphate</name>
        <dbReference type="ChEBI" id="CHEBI:58937"/>
    </ligand>
</feature>
<evidence type="ECO:0000256" key="13">
    <source>
        <dbReference type="PIRSR" id="PIRSR605478-1"/>
    </source>
</evidence>
<feature type="site" description="Important for catalytic activity" evidence="17">
    <location>
        <position position="260"/>
    </location>
</feature>
<dbReference type="GO" id="GO:0005829">
    <property type="term" value="C:cytosol"/>
    <property type="evidence" value="ECO:0007669"/>
    <property type="project" value="UniProtKB-ARBA"/>
</dbReference>
<feature type="site" description="Important for catalytic activity" evidence="17">
    <location>
        <position position="25"/>
    </location>
</feature>
<evidence type="ECO:0000256" key="11">
    <source>
        <dbReference type="ARBA" id="ARBA00049473"/>
    </source>
</evidence>
<name>A0A3K2UUX5_ECOLX</name>
<feature type="binding site" evidence="15">
    <location>
        <position position="437"/>
    </location>
    <ligand>
        <name>thiamine diphosphate</name>
        <dbReference type="ChEBI" id="CHEBI:58937"/>
    </ligand>
</feature>
<evidence type="ECO:0000256" key="16">
    <source>
        <dbReference type="PIRSR" id="PIRSR605478-4"/>
    </source>
</evidence>
<dbReference type="RefSeq" id="WP_001525964.1">
    <property type="nucleotide sequence ID" value="NZ_BFIE01000040.1"/>
</dbReference>
<evidence type="ECO:0000256" key="6">
    <source>
        <dbReference type="ARBA" id="ARBA00022679"/>
    </source>
</evidence>
<dbReference type="InterPro" id="IPR005475">
    <property type="entry name" value="Transketolase-like_Pyr-bd"/>
</dbReference>
<dbReference type="GO" id="GO:0004802">
    <property type="term" value="F:transketolase activity"/>
    <property type="evidence" value="ECO:0007669"/>
    <property type="project" value="UniProtKB-UniRule"/>
</dbReference>
<evidence type="ECO:0000259" key="19">
    <source>
        <dbReference type="SMART" id="SM00861"/>
    </source>
</evidence>
<dbReference type="Pfam" id="PF00456">
    <property type="entry name" value="Transketolase_N"/>
    <property type="match status" value="1"/>
</dbReference>
<organism evidence="20 21">
    <name type="scientific">Escherichia coli</name>
    <dbReference type="NCBI Taxonomy" id="562"/>
    <lineage>
        <taxon>Bacteria</taxon>
        <taxon>Pseudomonadati</taxon>
        <taxon>Pseudomonadota</taxon>
        <taxon>Gammaproteobacteria</taxon>
        <taxon>Enterobacterales</taxon>
        <taxon>Enterobacteriaceae</taxon>
        <taxon>Escherichia</taxon>
    </lineage>
</organism>
<comment type="cofactor">
    <cofactor evidence="2">
        <name>Co(2+)</name>
        <dbReference type="ChEBI" id="CHEBI:48828"/>
    </cofactor>
</comment>
<feature type="binding site" evidence="14">
    <location>
        <position position="473"/>
    </location>
    <ligand>
        <name>substrate</name>
    </ligand>
</feature>